<evidence type="ECO:0000256" key="3">
    <source>
        <dbReference type="ARBA" id="ARBA00012736"/>
    </source>
</evidence>
<evidence type="ECO:0000256" key="11">
    <source>
        <dbReference type="ARBA" id="ARBA00034074"/>
    </source>
</evidence>
<evidence type="ECO:0000256" key="10">
    <source>
        <dbReference type="ARBA" id="ARBA00023316"/>
    </source>
</evidence>
<proteinExistence type="inferred from homology"/>
<dbReference type="AlphaFoldDB" id="A0A9P9A6J3"/>
<evidence type="ECO:0000256" key="13">
    <source>
        <dbReference type="RuleBase" id="RU361169"/>
    </source>
</evidence>
<dbReference type="Proteomes" id="UP000770015">
    <property type="component" value="Unassembled WGS sequence"/>
</dbReference>
<evidence type="ECO:0000256" key="8">
    <source>
        <dbReference type="ARBA" id="ARBA00023157"/>
    </source>
</evidence>
<dbReference type="GO" id="GO:0004650">
    <property type="term" value="F:polygalacturonase activity"/>
    <property type="evidence" value="ECO:0007669"/>
    <property type="project" value="UniProtKB-EC"/>
</dbReference>
<dbReference type="InterPro" id="IPR012334">
    <property type="entry name" value="Pectin_lyas_fold"/>
</dbReference>
<dbReference type="PANTHER" id="PTHR31884">
    <property type="entry name" value="POLYGALACTURONASE"/>
    <property type="match status" value="1"/>
</dbReference>
<dbReference type="EMBL" id="JAGSXJ010000044">
    <property type="protein sequence ID" value="KAH6662953.1"/>
    <property type="molecule type" value="Genomic_DNA"/>
</dbReference>
<comment type="subcellular location">
    <subcellularLocation>
        <location evidence="1">Secreted</location>
    </subcellularLocation>
</comment>
<dbReference type="GO" id="GO:0071555">
    <property type="term" value="P:cell wall organization"/>
    <property type="evidence" value="ECO:0007669"/>
    <property type="project" value="UniProtKB-KW"/>
</dbReference>
<evidence type="ECO:0000256" key="9">
    <source>
        <dbReference type="ARBA" id="ARBA00023295"/>
    </source>
</evidence>
<dbReference type="InterPro" id="IPR050434">
    <property type="entry name" value="Glycosyl_hydrlase_28"/>
</dbReference>
<dbReference type="GO" id="GO:0045490">
    <property type="term" value="P:pectin catabolic process"/>
    <property type="evidence" value="ECO:0007669"/>
    <property type="project" value="TreeGrafter"/>
</dbReference>
<evidence type="ECO:0000256" key="12">
    <source>
        <dbReference type="PROSITE-ProRule" id="PRU10052"/>
    </source>
</evidence>
<dbReference type="EC" id="3.2.1.15" evidence="3"/>
<protein>
    <recommendedName>
        <fullName evidence="3">endo-polygalacturonase</fullName>
        <ecNumber evidence="3">3.2.1.15</ecNumber>
    </recommendedName>
</protein>
<feature type="active site" evidence="12">
    <location>
        <position position="224"/>
    </location>
</feature>
<dbReference type="PROSITE" id="PS00502">
    <property type="entry name" value="POLYGALACTURONASE"/>
    <property type="match status" value="1"/>
</dbReference>
<evidence type="ECO:0000256" key="4">
    <source>
        <dbReference type="ARBA" id="ARBA00022525"/>
    </source>
</evidence>
<name>A0A9P9A6J3_9PEZI</name>
<dbReference type="InterPro" id="IPR011050">
    <property type="entry name" value="Pectin_lyase_fold/virulence"/>
</dbReference>
<dbReference type="Pfam" id="PF00295">
    <property type="entry name" value="Glyco_hydro_28"/>
    <property type="match status" value="1"/>
</dbReference>
<evidence type="ECO:0000313" key="15">
    <source>
        <dbReference type="EMBL" id="KAH6662953.1"/>
    </source>
</evidence>
<dbReference type="SMART" id="SM00710">
    <property type="entry name" value="PbH1"/>
    <property type="match status" value="5"/>
</dbReference>
<keyword evidence="7 13" id="KW-0378">Hydrolase</keyword>
<evidence type="ECO:0000256" key="7">
    <source>
        <dbReference type="ARBA" id="ARBA00022801"/>
    </source>
</evidence>
<feature type="chain" id="PRO_5040108202" description="endo-polygalacturonase" evidence="14">
    <location>
        <begin position="20"/>
        <end position="362"/>
    </location>
</feature>
<dbReference type="PANTHER" id="PTHR31884:SF1">
    <property type="entry name" value="POLYGALACTURONASE"/>
    <property type="match status" value="1"/>
</dbReference>
<keyword evidence="16" id="KW-1185">Reference proteome</keyword>
<dbReference type="InterPro" id="IPR000743">
    <property type="entry name" value="Glyco_hydro_28"/>
</dbReference>
<dbReference type="OrthoDB" id="1546079at2759"/>
<reference evidence="15" key="1">
    <citation type="journal article" date="2021" name="Nat. Commun.">
        <title>Genetic determinants of endophytism in the Arabidopsis root mycobiome.</title>
        <authorList>
            <person name="Mesny F."/>
            <person name="Miyauchi S."/>
            <person name="Thiergart T."/>
            <person name="Pickel B."/>
            <person name="Atanasova L."/>
            <person name="Karlsson M."/>
            <person name="Huettel B."/>
            <person name="Barry K.W."/>
            <person name="Haridas S."/>
            <person name="Chen C."/>
            <person name="Bauer D."/>
            <person name="Andreopoulos W."/>
            <person name="Pangilinan J."/>
            <person name="LaButti K."/>
            <person name="Riley R."/>
            <person name="Lipzen A."/>
            <person name="Clum A."/>
            <person name="Drula E."/>
            <person name="Henrissat B."/>
            <person name="Kohler A."/>
            <person name="Grigoriev I.V."/>
            <person name="Martin F.M."/>
            <person name="Hacquard S."/>
        </authorList>
    </citation>
    <scope>NUCLEOTIDE SEQUENCE</scope>
    <source>
        <strain evidence="15">MPI-SDFR-AT-0117</strain>
    </source>
</reference>
<comment type="caution">
    <text evidence="15">The sequence shown here is derived from an EMBL/GenBank/DDBJ whole genome shotgun (WGS) entry which is preliminary data.</text>
</comment>
<organism evidence="15 16">
    <name type="scientific">Plectosphaerella plurivora</name>
    <dbReference type="NCBI Taxonomy" id="936078"/>
    <lineage>
        <taxon>Eukaryota</taxon>
        <taxon>Fungi</taxon>
        <taxon>Dikarya</taxon>
        <taxon>Ascomycota</taxon>
        <taxon>Pezizomycotina</taxon>
        <taxon>Sordariomycetes</taxon>
        <taxon>Hypocreomycetidae</taxon>
        <taxon>Glomerellales</taxon>
        <taxon>Plectosphaerellaceae</taxon>
        <taxon>Plectosphaerella</taxon>
    </lineage>
</organism>
<gene>
    <name evidence="15" type="ORF">F5X68DRAFT_251662</name>
</gene>
<keyword evidence="10" id="KW-0961">Cell wall biogenesis/degradation</keyword>
<keyword evidence="8" id="KW-1015">Disulfide bond</keyword>
<dbReference type="GO" id="GO:0005576">
    <property type="term" value="C:extracellular region"/>
    <property type="evidence" value="ECO:0007669"/>
    <property type="project" value="UniProtKB-SubCell"/>
</dbReference>
<dbReference type="Gene3D" id="2.160.20.10">
    <property type="entry name" value="Single-stranded right-handed beta-helix, Pectin lyase-like"/>
    <property type="match status" value="1"/>
</dbReference>
<keyword evidence="9 13" id="KW-0326">Glycosidase</keyword>
<sequence length="362" mass="37710">MFNLNTMLALGALASSVTATPTPAVLAKRTDCTFSTFAQIANVQTCDTIRLNGISVPAGATIDLSNLKAGAHVTFAGTTTFAFKAFQGFLMKFAGERITIDGAAGHVIQCNGADWWDGQGSNGGIDKPKALSLHKLNHSVVRGLNIQNTPEQAISILADNLELYDIKITNTDPKGLAHNTDAFDIGNSNNIWIQGAVVNNQDDCVAINSGKNITFTGGSCSGGHGLSVGSVGNRDNNVVDGAFFLHSKVSNSQNGVRIKTVATAPSGTVNNIHFEDITLSGITDFGVVIVQNYVNSGPKPKDPGTKIPITNVVMKQVRGSVSSSAVATEIICGNCKNFTPWDVQLTGGKKGDCVGAPAGVTC</sequence>
<evidence type="ECO:0000256" key="14">
    <source>
        <dbReference type="SAM" id="SignalP"/>
    </source>
</evidence>
<evidence type="ECO:0000256" key="1">
    <source>
        <dbReference type="ARBA" id="ARBA00004613"/>
    </source>
</evidence>
<evidence type="ECO:0000313" key="16">
    <source>
        <dbReference type="Proteomes" id="UP000770015"/>
    </source>
</evidence>
<evidence type="ECO:0000256" key="6">
    <source>
        <dbReference type="ARBA" id="ARBA00022737"/>
    </source>
</evidence>
<evidence type="ECO:0000256" key="5">
    <source>
        <dbReference type="ARBA" id="ARBA00022729"/>
    </source>
</evidence>
<comment type="catalytic activity">
    <reaction evidence="11">
        <text>(1,4-alpha-D-galacturonosyl)n+m + H2O = (1,4-alpha-D-galacturonosyl)n + (1,4-alpha-D-galacturonosyl)m.</text>
        <dbReference type="EC" id="3.2.1.15"/>
    </reaction>
</comment>
<dbReference type="SUPFAM" id="SSF51126">
    <property type="entry name" value="Pectin lyase-like"/>
    <property type="match status" value="1"/>
</dbReference>
<keyword evidence="5 14" id="KW-0732">Signal</keyword>
<feature type="signal peptide" evidence="14">
    <location>
        <begin position="1"/>
        <end position="19"/>
    </location>
</feature>
<keyword evidence="6" id="KW-0677">Repeat</keyword>
<comment type="similarity">
    <text evidence="2 13">Belongs to the glycosyl hydrolase 28 family.</text>
</comment>
<dbReference type="InterPro" id="IPR006626">
    <property type="entry name" value="PbH1"/>
</dbReference>
<keyword evidence="4" id="KW-0964">Secreted</keyword>
<evidence type="ECO:0000256" key="2">
    <source>
        <dbReference type="ARBA" id="ARBA00008834"/>
    </source>
</evidence>
<accession>A0A9P9A6J3</accession>